<protein>
    <submittedName>
        <fullName evidence="2">Uncharacterized protein</fullName>
    </submittedName>
</protein>
<comment type="caution">
    <text evidence="2">The sequence shown here is derived from an EMBL/GenBank/DDBJ whole genome shotgun (WGS) entry which is preliminary data.</text>
</comment>
<dbReference type="RefSeq" id="WP_311560092.1">
    <property type="nucleotide sequence ID" value="NZ_JAVREJ010000036.1"/>
</dbReference>
<proteinExistence type="predicted"/>
<dbReference type="Proteomes" id="UP001183202">
    <property type="component" value="Unassembled WGS sequence"/>
</dbReference>
<keyword evidence="3" id="KW-1185">Reference proteome</keyword>
<name>A0ABU2NHZ5_9PSEU</name>
<accession>A0ABU2NHZ5</accession>
<sequence>MGLLDELMGGGEQQQSFREFADRYSQGAPYDGISDDEAVSRYGQVAGEVDPATYRDSARDALANMAPDERELYAQQLGTAADQQGIGHGWDGRSTDPDSLAAMTSTVHQQNPDLLSSLLGGTGGGAGLGSLLGGGGGLGGLLGGGEAGAGGGLGGLLGGGQGAGQGGGNPVMKAALAGIAAMAARRMMGGGSGAGGLGGLLG</sequence>
<gene>
    <name evidence="2" type="ORF">RM445_29210</name>
</gene>
<dbReference type="EMBL" id="JAVREJ010000036">
    <property type="protein sequence ID" value="MDT0353580.1"/>
    <property type="molecule type" value="Genomic_DNA"/>
</dbReference>
<organism evidence="2 3">
    <name type="scientific">Pseudonocardia charpentierae</name>
    <dbReference type="NCBI Taxonomy" id="3075545"/>
    <lineage>
        <taxon>Bacteria</taxon>
        <taxon>Bacillati</taxon>
        <taxon>Actinomycetota</taxon>
        <taxon>Actinomycetes</taxon>
        <taxon>Pseudonocardiales</taxon>
        <taxon>Pseudonocardiaceae</taxon>
        <taxon>Pseudonocardia</taxon>
    </lineage>
</organism>
<reference evidence="3" key="1">
    <citation type="submission" date="2023-07" db="EMBL/GenBank/DDBJ databases">
        <title>30 novel species of actinomycetes from the DSMZ collection.</title>
        <authorList>
            <person name="Nouioui I."/>
        </authorList>
    </citation>
    <scope>NUCLEOTIDE SEQUENCE [LARGE SCALE GENOMIC DNA]</scope>
    <source>
        <strain evidence="3">DSM 45834</strain>
    </source>
</reference>
<evidence type="ECO:0000313" key="2">
    <source>
        <dbReference type="EMBL" id="MDT0353580.1"/>
    </source>
</evidence>
<evidence type="ECO:0000256" key="1">
    <source>
        <dbReference type="SAM" id="MobiDB-lite"/>
    </source>
</evidence>
<evidence type="ECO:0000313" key="3">
    <source>
        <dbReference type="Proteomes" id="UP001183202"/>
    </source>
</evidence>
<feature type="region of interest" description="Disordered" evidence="1">
    <location>
        <begin position="1"/>
        <end position="22"/>
    </location>
</feature>